<protein>
    <recommendedName>
        <fullName evidence="2">Thiamine pyrophosphate enzyme TPP-binding domain-containing protein</fullName>
    </recommendedName>
</protein>
<name>X1NFX1_9ZZZZ</name>
<evidence type="ECO:0000313" key="1">
    <source>
        <dbReference type="EMBL" id="GAI25710.1"/>
    </source>
</evidence>
<reference evidence="1" key="1">
    <citation type="journal article" date="2014" name="Front. Microbiol.">
        <title>High frequency of phylogenetically diverse reductive dehalogenase-homologous genes in deep subseafloor sedimentary metagenomes.</title>
        <authorList>
            <person name="Kawai M."/>
            <person name="Futagami T."/>
            <person name="Toyoda A."/>
            <person name="Takaki Y."/>
            <person name="Nishi S."/>
            <person name="Hori S."/>
            <person name="Arai W."/>
            <person name="Tsubouchi T."/>
            <person name="Morono Y."/>
            <person name="Uchiyama I."/>
            <person name="Ito T."/>
            <person name="Fujiyama A."/>
            <person name="Inagaki F."/>
            <person name="Takami H."/>
        </authorList>
    </citation>
    <scope>NUCLEOTIDE SEQUENCE</scope>
    <source>
        <strain evidence="1">Expedition CK06-06</strain>
    </source>
</reference>
<sequence length="45" mass="5171">LSPCPTYWRMTPEQSIEHIKTTVKKYYPTGVFRHAEKEGEGCLSA</sequence>
<proteinExistence type="predicted"/>
<organism evidence="1">
    <name type="scientific">marine sediment metagenome</name>
    <dbReference type="NCBI Taxonomy" id="412755"/>
    <lineage>
        <taxon>unclassified sequences</taxon>
        <taxon>metagenomes</taxon>
        <taxon>ecological metagenomes</taxon>
    </lineage>
</organism>
<accession>X1NFX1</accession>
<evidence type="ECO:0008006" key="2">
    <source>
        <dbReference type="Google" id="ProtNLM"/>
    </source>
</evidence>
<dbReference type="AlphaFoldDB" id="X1NFX1"/>
<dbReference type="EMBL" id="BARV01015002">
    <property type="protein sequence ID" value="GAI25710.1"/>
    <property type="molecule type" value="Genomic_DNA"/>
</dbReference>
<gene>
    <name evidence="1" type="ORF">S06H3_26003</name>
</gene>
<comment type="caution">
    <text evidence="1">The sequence shown here is derived from an EMBL/GenBank/DDBJ whole genome shotgun (WGS) entry which is preliminary data.</text>
</comment>
<feature type="non-terminal residue" evidence="1">
    <location>
        <position position="1"/>
    </location>
</feature>